<gene>
    <name evidence="3" type="ORF">PCOR1329_LOCUS61190</name>
</gene>
<name>A0ABN9VWP6_9DINO</name>
<comment type="caution">
    <text evidence="3">The sequence shown here is derived from an EMBL/GenBank/DDBJ whole genome shotgun (WGS) entry which is preliminary data.</text>
</comment>
<evidence type="ECO:0000313" key="3">
    <source>
        <dbReference type="EMBL" id="CAK0877018.1"/>
    </source>
</evidence>
<dbReference type="InterPro" id="IPR015797">
    <property type="entry name" value="NUDIX_hydrolase-like_dom_sf"/>
</dbReference>
<dbReference type="EMBL" id="CAUYUJ010017693">
    <property type="protein sequence ID" value="CAK0877018.1"/>
    <property type="molecule type" value="Genomic_DNA"/>
</dbReference>
<dbReference type="InterPro" id="IPR045121">
    <property type="entry name" value="CoAse"/>
</dbReference>
<accession>A0ABN9VWP6</accession>
<protein>
    <recommendedName>
        <fullName evidence="2">Nudix hydrolase domain-containing protein</fullName>
    </recommendedName>
</protein>
<evidence type="ECO:0000256" key="1">
    <source>
        <dbReference type="SAM" id="MobiDB-lite"/>
    </source>
</evidence>
<dbReference type="Proteomes" id="UP001189429">
    <property type="component" value="Unassembled WGS sequence"/>
</dbReference>
<proteinExistence type="predicted"/>
<evidence type="ECO:0000259" key="2">
    <source>
        <dbReference type="PROSITE" id="PS51462"/>
    </source>
</evidence>
<dbReference type="Pfam" id="PF00293">
    <property type="entry name" value="NUDIX"/>
    <property type="match status" value="1"/>
</dbReference>
<feature type="domain" description="Nudix hydrolase" evidence="2">
    <location>
        <begin position="35"/>
        <end position="229"/>
    </location>
</feature>
<dbReference type="InterPro" id="IPR000086">
    <property type="entry name" value="NUDIX_hydrolase_dom"/>
</dbReference>
<sequence>MACAAAARPAALARQQLSQIRAGLARASPPRLPGGRRAVVACLLREPRDPAGPRSAGPCSCGRSSAAQCTTERAAPAAPSRERPGRPRRREPAEVCFILRAPAPPGASAAGRRWGGQVALPGGHAEAGESDHEAAARECFEEVGVTLDAPGAYRFLGCVRERRAPPRGGQPAEDTLVVACRVYEQLAEPESSLRLQAAEVAACGWAPLSLMLGDDCVRPLDWSARVGPQGSSWNGYPSVPLGAGLRDLLAAEGFEGAPSAAKCHGRGQICASQTRPATFIETRHVPGRGPGAEALSAIELGTSNRIHNIAMGVAMATNMQMSRTEQTMPRNAEKRAKVM</sequence>
<dbReference type="Gene3D" id="3.90.79.10">
    <property type="entry name" value="Nucleoside Triphosphate Pyrophosphohydrolase"/>
    <property type="match status" value="1"/>
</dbReference>
<feature type="compositionally biased region" description="Basic and acidic residues" evidence="1">
    <location>
        <begin position="80"/>
        <end position="91"/>
    </location>
</feature>
<evidence type="ECO:0000313" key="4">
    <source>
        <dbReference type="Proteomes" id="UP001189429"/>
    </source>
</evidence>
<dbReference type="PANTHER" id="PTHR12992">
    <property type="entry name" value="NUDIX HYDROLASE"/>
    <property type="match status" value="1"/>
</dbReference>
<dbReference type="PROSITE" id="PS51462">
    <property type="entry name" value="NUDIX"/>
    <property type="match status" value="1"/>
</dbReference>
<reference evidence="3" key="1">
    <citation type="submission" date="2023-10" db="EMBL/GenBank/DDBJ databases">
        <authorList>
            <person name="Chen Y."/>
            <person name="Shah S."/>
            <person name="Dougan E. K."/>
            <person name="Thang M."/>
            <person name="Chan C."/>
        </authorList>
    </citation>
    <scope>NUCLEOTIDE SEQUENCE [LARGE SCALE GENOMIC DNA]</scope>
</reference>
<organism evidence="3 4">
    <name type="scientific">Prorocentrum cordatum</name>
    <dbReference type="NCBI Taxonomy" id="2364126"/>
    <lineage>
        <taxon>Eukaryota</taxon>
        <taxon>Sar</taxon>
        <taxon>Alveolata</taxon>
        <taxon>Dinophyceae</taxon>
        <taxon>Prorocentrales</taxon>
        <taxon>Prorocentraceae</taxon>
        <taxon>Prorocentrum</taxon>
    </lineage>
</organism>
<keyword evidence="4" id="KW-1185">Reference proteome</keyword>
<dbReference type="SUPFAM" id="SSF55811">
    <property type="entry name" value="Nudix"/>
    <property type="match status" value="1"/>
</dbReference>
<feature type="region of interest" description="Disordered" evidence="1">
    <location>
        <begin position="70"/>
        <end position="91"/>
    </location>
</feature>
<dbReference type="PANTHER" id="PTHR12992:SF44">
    <property type="entry name" value="NUDIX HYDROLASE DOMAIN-CONTAINING PROTEIN"/>
    <property type="match status" value="1"/>
</dbReference>